<dbReference type="SUPFAM" id="SSF53474">
    <property type="entry name" value="alpha/beta-Hydrolases"/>
    <property type="match status" value="1"/>
</dbReference>
<evidence type="ECO:0000256" key="1">
    <source>
        <dbReference type="ARBA" id="ARBA00000852"/>
    </source>
</evidence>
<evidence type="ECO:0000313" key="13">
    <source>
        <dbReference type="Proteomes" id="UP001209730"/>
    </source>
</evidence>
<proteinExistence type="inferred from homology"/>
<comment type="similarity">
    <text evidence="9">Belongs to the methyltransferase superfamily.</text>
</comment>
<dbReference type="GO" id="GO:0010340">
    <property type="term" value="F:carboxyl-O-methyltransferase activity"/>
    <property type="evidence" value="ECO:0007669"/>
    <property type="project" value="UniProtKB-UniRule"/>
</dbReference>
<feature type="domain" description="AB hydrolase-1" evidence="11">
    <location>
        <begin position="3"/>
        <end position="234"/>
    </location>
</feature>
<keyword evidence="5 9" id="KW-0808">Transferase</keyword>
<dbReference type="HAMAP" id="MF_00835">
    <property type="entry name" value="BioC"/>
    <property type="match status" value="1"/>
</dbReference>
<dbReference type="GO" id="GO:0032259">
    <property type="term" value="P:methylation"/>
    <property type="evidence" value="ECO:0007669"/>
    <property type="project" value="UniProtKB-KW"/>
</dbReference>
<dbReference type="InterPro" id="IPR013216">
    <property type="entry name" value="Methyltransf_11"/>
</dbReference>
<feature type="domain" description="Methyltransferase type 11" evidence="10">
    <location>
        <begin position="299"/>
        <end position="392"/>
    </location>
</feature>
<dbReference type="Pfam" id="PF12697">
    <property type="entry name" value="Abhydrolase_6"/>
    <property type="match status" value="1"/>
</dbReference>
<dbReference type="RefSeq" id="WP_266065592.1">
    <property type="nucleotide sequence ID" value="NZ_JAPHQB010000001.1"/>
</dbReference>
<dbReference type="GO" id="GO:0102130">
    <property type="term" value="F:malonyl-CoA methyltransferase activity"/>
    <property type="evidence" value="ECO:0007669"/>
    <property type="project" value="UniProtKB-EC"/>
</dbReference>
<evidence type="ECO:0000313" key="12">
    <source>
        <dbReference type="EMBL" id="MCX2800354.1"/>
    </source>
</evidence>
<evidence type="ECO:0000256" key="4">
    <source>
        <dbReference type="ARBA" id="ARBA00022603"/>
    </source>
</evidence>
<dbReference type="PANTHER" id="PTHR13090:SF1">
    <property type="entry name" value="ARGININE-HYDROXYLASE NDUFAF5, MITOCHONDRIAL"/>
    <property type="match status" value="1"/>
</dbReference>
<organism evidence="12 13">
    <name type="scientific">Microbulbifer thermotolerans</name>
    <dbReference type="NCBI Taxonomy" id="252514"/>
    <lineage>
        <taxon>Bacteria</taxon>
        <taxon>Pseudomonadati</taxon>
        <taxon>Pseudomonadota</taxon>
        <taxon>Gammaproteobacteria</taxon>
        <taxon>Cellvibrionales</taxon>
        <taxon>Microbulbiferaceae</taxon>
        <taxon>Microbulbifer</taxon>
    </lineage>
</organism>
<accession>A0AB35HT20</accession>
<comment type="function">
    <text evidence="8 9">Converts the free carboxyl group of a malonyl-thioester to its methyl ester by transfer of a methyl group from S-adenosyl-L-methionine (SAM). It allows to synthesize pimeloyl-ACP via the fatty acid synthetic pathway.</text>
</comment>
<dbReference type="InterPro" id="IPR029063">
    <property type="entry name" value="SAM-dependent_MTases_sf"/>
</dbReference>
<evidence type="ECO:0000256" key="5">
    <source>
        <dbReference type="ARBA" id="ARBA00022679"/>
    </source>
</evidence>
<dbReference type="Pfam" id="PF08241">
    <property type="entry name" value="Methyltransf_11"/>
    <property type="match status" value="1"/>
</dbReference>
<comment type="caution">
    <text evidence="12">The sequence shown here is derived from an EMBL/GenBank/DDBJ whole genome shotgun (WGS) entry which is preliminary data.</text>
</comment>
<dbReference type="PANTHER" id="PTHR13090">
    <property type="entry name" value="ARGININE-HYDROXYLASE NDUFAF5, MITOCHONDRIAL"/>
    <property type="match status" value="1"/>
</dbReference>
<dbReference type="Gene3D" id="3.40.50.1820">
    <property type="entry name" value="alpha/beta hydrolase"/>
    <property type="match status" value="1"/>
</dbReference>
<dbReference type="GO" id="GO:0008757">
    <property type="term" value="F:S-adenosylmethionine-dependent methyltransferase activity"/>
    <property type="evidence" value="ECO:0007669"/>
    <property type="project" value="InterPro"/>
</dbReference>
<dbReference type="InterPro" id="IPR029058">
    <property type="entry name" value="AB_hydrolase_fold"/>
</dbReference>
<dbReference type="AlphaFoldDB" id="A0AB35HT20"/>
<dbReference type="Proteomes" id="UP001209730">
    <property type="component" value="Unassembled WGS sequence"/>
</dbReference>
<sequence length="532" mass="57681">MKLVLLHGWGCDGRIWQPLIEALRAGDATDVAVTLLELPGFGGNSGCPWPDDETLLQQLYAQLPADCLLVGHSLGGMLAARMAAQRGQTKIAGLITIAANATFLQRADWPGMDPETFARFRHSLADTPKSTWEKFCGLQARGDAAMRRVLKQLKDWPPPSVDGAWLSALECLGRLDNRGILRETPLPALHLFGGKDALVPAAAADKIRQLGATAEVLVDCGHAPQISRPELVAEKIRAFLPQRGDGPISCGEPPLDKSAVARSFGRAAATYDAAAHLQRAVCRQLLADTDSGWAPEVILDLGSGTGYGSEMLRQRFPRARIVALDLAEAMLRYARERRPAADNHIVADAEQLPLADGSVDLIFSSMALQWCYRLPGLFAELRRVLAEGGHCLVATLGPATLHELKSSWAAVDSGVHVNRFLPRDAWLAAAAESGFSGALRAESRVLHYRTVQKLMRDLKNIGARNINRDADRGLTGREKLRRLTAAYEPLRTEAGLPASYEVLYLQLAAGRCGRGHVQLVDGGTFVEKRDQG</sequence>
<comment type="catalytic activity">
    <reaction evidence="1 9">
        <text>malonyl-[ACP] + S-adenosyl-L-methionine = malonyl-[ACP] methyl ester + S-adenosyl-L-homocysteine</text>
        <dbReference type="Rhea" id="RHEA:17105"/>
        <dbReference type="Rhea" id="RHEA-COMP:9623"/>
        <dbReference type="Rhea" id="RHEA-COMP:9954"/>
        <dbReference type="ChEBI" id="CHEBI:57856"/>
        <dbReference type="ChEBI" id="CHEBI:59789"/>
        <dbReference type="ChEBI" id="CHEBI:78449"/>
        <dbReference type="ChEBI" id="CHEBI:78845"/>
        <dbReference type="EC" id="2.1.1.197"/>
    </reaction>
</comment>
<keyword evidence="4 9" id="KW-0489">Methyltransferase</keyword>
<gene>
    <name evidence="9 12" type="primary">bioC</name>
    <name evidence="12" type="ORF">OQJ68_00980</name>
</gene>
<evidence type="ECO:0000259" key="10">
    <source>
        <dbReference type="Pfam" id="PF08241"/>
    </source>
</evidence>
<evidence type="ECO:0000256" key="9">
    <source>
        <dbReference type="HAMAP-Rule" id="MF_00835"/>
    </source>
</evidence>
<evidence type="ECO:0000256" key="8">
    <source>
        <dbReference type="ARBA" id="ARBA00025006"/>
    </source>
</evidence>
<dbReference type="EC" id="2.1.1.197" evidence="3 9"/>
<comment type="pathway">
    <text evidence="2 9">Cofactor biosynthesis; biotin biosynthesis.</text>
</comment>
<reference evidence="12" key="1">
    <citation type="submission" date="2022-11" db="EMBL/GenBank/DDBJ databases">
        <title>Chitin-degrading and fungicidal potential of chitinolytic bacterial strains from marine environment of the Pacific Ocean regions.</title>
        <authorList>
            <person name="Pentekhina I."/>
            <person name="Nedashkovskaya O."/>
            <person name="Seitkalieva A."/>
            <person name="Podvolotskaya A."/>
            <person name="Tekutyeva L."/>
            <person name="Balabanova L."/>
        </authorList>
    </citation>
    <scope>NUCLEOTIDE SEQUENCE</scope>
    <source>
        <strain evidence="12">KMM 6838</strain>
    </source>
</reference>
<dbReference type="InterPro" id="IPR000073">
    <property type="entry name" value="AB_hydrolase_1"/>
</dbReference>
<dbReference type="EMBL" id="JAPHQB010000001">
    <property type="protein sequence ID" value="MCX2800354.1"/>
    <property type="molecule type" value="Genomic_DNA"/>
</dbReference>
<dbReference type="NCBIfam" id="TIGR02072">
    <property type="entry name" value="BioC"/>
    <property type="match status" value="1"/>
</dbReference>
<dbReference type="CDD" id="cd02440">
    <property type="entry name" value="AdoMet_MTases"/>
    <property type="match status" value="1"/>
</dbReference>
<evidence type="ECO:0000256" key="2">
    <source>
        <dbReference type="ARBA" id="ARBA00004746"/>
    </source>
</evidence>
<dbReference type="SUPFAM" id="SSF53335">
    <property type="entry name" value="S-adenosyl-L-methionine-dependent methyltransferases"/>
    <property type="match status" value="1"/>
</dbReference>
<evidence type="ECO:0000256" key="3">
    <source>
        <dbReference type="ARBA" id="ARBA00012327"/>
    </source>
</evidence>
<dbReference type="Gene3D" id="3.40.50.150">
    <property type="entry name" value="Vaccinia Virus protein VP39"/>
    <property type="match status" value="1"/>
</dbReference>
<keyword evidence="6 9" id="KW-0949">S-adenosyl-L-methionine</keyword>
<evidence type="ECO:0000256" key="7">
    <source>
        <dbReference type="ARBA" id="ARBA00022756"/>
    </source>
</evidence>
<dbReference type="InterPro" id="IPR050602">
    <property type="entry name" value="Malonyl-ACP_OMT"/>
</dbReference>
<protein>
    <recommendedName>
        <fullName evidence="3 9">Malonyl-[acyl-carrier protein] O-methyltransferase</fullName>
        <shortName evidence="9">Malonyl-ACP O-methyltransferase</shortName>
        <ecNumber evidence="3 9">2.1.1.197</ecNumber>
    </recommendedName>
    <alternativeName>
        <fullName evidence="9">Biotin synthesis protein BioC</fullName>
    </alternativeName>
</protein>
<evidence type="ECO:0000256" key="6">
    <source>
        <dbReference type="ARBA" id="ARBA00022691"/>
    </source>
</evidence>
<keyword evidence="7 9" id="KW-0093">Biotin biosynthesis</keyword>
<dbReference type="InterPro" id="IPR011814">
    <property type="entry name" value="BioC"/>
</dbReference>
<evidence type="ECO:0000259" key="11">
    <source>
        <dbReference type="Pfam" id="PF12697"/>
    </source>
</evidence>
<name>A0AB35HT20_MICTH</name>
<dbReference type="GO" id="GO:0009102">
    <property type="term" value="P:biotin biosynthetic process"/>
    <property type="evidence" value="ECO:0007669"/>
    <property type="project" value="UniProtKB-UniRule"/>
</dbReference>